<evidence type="ECO:0008006" key="3">
    <source>
        <dbReference type="Google" id="ProtNLM"/>
    </source>
</evidence>
<gene>
    <name evidence="1" type="ordered locus">Sden_1685</name>
</gene>
<name>Q12NK7_SHEDO</name>
<protein>
    <recommendedName>
        <fullName evidence="3">Peptidase A2 domain-containing protein</fullName>
    </recommendedName>
</protein>
<keyword evidence="2" id="KW-1185">Reference proteome</keyword>
<sequence length="435" mass="48484">MMTLRKLMRFNKLNSLLRALCTITLIVGLSGCQLYQMASLRWHNANTDVVWQGENNTSSLSFTMMNNHILVPVRVNGGEPMMFVLDSGAAASVLTQTRATKALKLPLNNPIQISGTGDGPAPTAYIVHDQHITLGSLSVEGLSMVYAPADAMPFQNEEETYFDGVLGADFFNCCLVEIDHDKQQLHFHRPTGDKKIQYENLNWQRLTMEVENNTPYLRTSIDSQSRKAQVKVMLDTGSTGTLSLKVGINPNIQLPEKTFQSRSIGIKGYATQLNGLLDTIRLGDYKITDFNASFKMINDDPEDDSDGILGNQIMKRFNMVFDFNNETLWLRPSKLYQNPVPKNSSGLLLLPHTQGAVVRDITPNNSSIHALGIKENSIITHIHGQAVTAKNFDILTGLLQSPDTNQVPLCWTWQDENHCDVLRLQDSPKTASHIL</sequence>
<dbReference type="eggNOG" id="COG0793">
    <property type="taxonomic scope" value="Bacteria"/>
</dbReference>
<dbReference type="EMBL" id="CP000302">
    <property type="protein sequence ID" value="ABE54969.1"/>
    <property type="molecule type" value="Genomic_DNA"/>
</dbReference>
<dbReference type="KEGG" id="sdn:Sden_1685"/>
<dbReference type="AlphaFoldDB" id="Q12NK7"/>
<dbReference type="Pfam" id="PF13650">
    <property type="entry name" value="Asp_protease_2"/>
    <property type="match status" value="2"/>
</dbReference>
<organism evidence="1 2">
    <name type="scientific">Shewanella denitrificans (strain OS217 / ATCC BAA-1090 / DSM 15013)</name>
    <dbReference type="NCBI Taxonomy" id="318161"/>
    <lineage>
        <taxon>Bacteria</taxon>
        <taxon>Pseudomonadati</taxon>
        <taxon>Pseudomonadota</taxon>
        <taxon>Gammaproteobacteria</taxon>
        <taxon>Alteromonadales</taxon>
        <taxon>Shewanellaceae</taxon>
        <taxon>Shewanella</taxon>
    </lineage>
</organism>
<dbReference type="CDD" id="cd05483">
    <property type="entry name" value="retropepsin_like_bacteria"/>
    <property type="match status" value="1"/>
</dbReference>
<dbReference type="RefSeq" id="WP_011496127.1">
    <property type="nucleotide sequence ID" value="NC_007954.1"/>
</dbReference>
<dbReference type="InterPro" id="IPR021109">
    <property type="entry name" value="Peptidase_aspartic_dom_sf"/>
</dbReference>
<dbReference type="OrthoDB" id="198130at2"/>
<reference evidence="1 2" key="1">
    <citation type="submission" date="2006-03" db="EMBL/GenBank/DDBJ databases">
        <title>Complete sequence of Shewanella denitrificans OS217.</title>
        <authorList>
            <consortium name="US DOE Joint Genome Institute"/>
            <person name="Copeland A."/>
            <person name="Lucas S."/>
            <person name="Lapidus A."/>
            <person name="Barry K."/>
            <person name="Detter J.C."/>
            <person name="Glavina del Rio T."/>
            <person name="Hammon N."/>
            <person name="Israni S."/>
            <person name="Dalin E."/>
            <person name="Tice H."/>
            <person name="Pitluck S."/>
            <person name="Brettin T."/>
            <person name="Bruce D."/>
            <person name="Han C."/>
            <person name="Tapia R."/>
            <person name="Gilna P."/>
            <person name="Kiss H."/>
            <person name="Schmutz J."/>
            <person name="Larimer F."/>
            <person name="Land M."/>
            <person name="Hauser L."/>
            <person name="Kyrpides N."/>
            <person name="Lykidis A."/>
            <person name="Richardson P."/>
        </authorList>
    </citation>
    <scope>NUCLEOTIDE SEQUENCE [LARGE SCALE GENOMIC DNA]</scope>
    <source>
        <strain evidence="2">OS217 / ATCC BAA-1090 / DSM 15013</strain>
    </source>
</reference>
<dbReference type="HOGENOM" id="CLU_623540_0_0_6"/>
<accession>Q12NK7</accession>
<dbReference type="SUPFAM" id="SSF50630">
    <property type="entry name" value="Acid proteases"/>
    <property type="match status" value="2"/>
</dbReference>
<evidence type="ECO:0000313" key="2">
    <source>
        <dbReference type="Proteomes" id="UP000001982"/>
    </source>
</evidence>
<dbReference type="Proteomes" id="UP000001982">
    <property type="component" value="Chromosome"/>
</dbReference>
<proteinExistence type="predicted"/>
<dbReference type="Gene3D" id="2.40.70.10">
    <property type="entry name" value="Acid Proteases"/>
    <property type="match status" value="2"/>
</dbReference>
<dbReference type="InterPro" id="IPR034122">
    <property type="entry name" value="Retropepsin-like_bacterial"/>
</dbReference>
<dbReference type="STRING" id="318161.Sden_1685"/>
<evidence type="ECO:0000313" key="1">
    <source>
        <dbReference type="EMBL" id="ABE54969.1"/>
    </source>
</evidence>
<dbReference type="PROSITE" id="PS51257">
    <property type="entry name" value="PROKAR_LIPOPROTEIN"/>
    <property type="match status" value="1"/>
</dbReference>